<accession>V6AVS7</accession>
<dbReference type="STRING" id="1407055.NITUZ_60225"/>
<reference evidence="1 2" key="1">
    <citation type="journal article" date="2013" name="PLoS ONE">
        <title>Enrichment and Genome Sequence of the Group I.1a Ammonia-Oxidizing Archaeon ?Ca. Nitrosotenuis uzonensis? Representing a Clade Globally.</title>
        <authorList>
            <person name="Lebedeva E.V."/>
            <person name="Hatzenpichler R."/>
            <person name="Pelletier E."/>
            <person name="Schuster N."/>
            <person name="Hauzmayer S."/>
            <person name="Bulaev A."/>
            <person name="Grigor'eva N.V."/>
            <person name="Galushko A."/>
            <person name="Schmid M."/>
            <person name="Palatinszky M."/>
            <person name="Le Paslier D."/>
            <person name="Daims H."/>
            <person name="Wagner M."/>
        </authorList>
    </citation>
    <scope>NUCLEOTIDE SEQUENCE [LARGE SCALE GENOMIC DNA]</scope>
    <source>
        <strain evidence="1 2">N4</strain>
    </source>
</reference>
<proteinExistence type="predicted"/>
<dbReference type="Proteomes" id="UP000018159">
    <property type="component" value="Unassembled WGS sequence"/>
</dbReference>
<evidence type="ECO:0008006" key="3">
    <source>
        <dbReference type="Google" id="ProtNLM"/>
    </source>
</evidence>
<comment type="caution">
    <text evidence="1">The sequence shown here is derived from an EMBL/GenBank/DDBJ whole genome shotgun (WGS) entry which is preliminary data.</text>
</comment>
<keyword evidence="2" id="KW-1185">Reference proteome</keyword>
<dbReference type="EMBL" id="CBTY010000011">
    <property type="protein sequence ID" value="CDI06698.1"/>
    <property type="molecule type" value="Genomic_DNA"/>
</dbReference>
<gene>
    <name evidence="1" type="ORF">NITUZ_60225</name>
</gene>
<organism evidence="1 2">
    <name type="scientific">Candidatus Nitrosotenuis uzonensis</name>
    <dbReference type="NCBI Taxonomy" id="1407055"/>
    <lineage>
        <taxon>Archaea</taxon>
        <taxon>Nitrososphaerota</taxon>
        <taxon>Candidatus Nitrosotenuis</taxon>
    </lineage>
</organism>
<protein>
    <recommendedName>
        <fullName evidence="3">ACT domain-containing protein</fullName>
    </recommendedName>
</protein>
<evidence type="ECO:0000313" key="2">
    <source>
        <dbReference type="Proteomes" id="UP000018159"/>
    </source>
</evidence>
<evidence type="ECO:0000313" key="1">
    <source>
        <dbReference type="EMBL" id="CDI06698.1"/>
    </source>
</evidence>
<name>V6AVS7_9ARCH</name>
<dbReference type="AlphaFoldDB" id="V6AVS7"/>
<sequence length="227" mass="25661">MTYDNVIVRTSNLSVPEVVREIITRNRSIYDCMKMDVINYTALAVKIQPDVEKQLGNPVNLNTIVVAIKRYADSFVEKEDVKTESVLKNARLSLTDGILDIKFSSSDIQDDPASILGKFEQYDSDYEFFKLADSTVRVLTEDLADIRRMFESLPSAKNIVSTGLAKIKIRISADQNRSDAVSYVAEILHDNGIELQNAYFSQDDIILILKEHDASKAYEVLRAEISR</sequence>